<dbReference type="AlphaFoldDB" id="A0AAW5HTJ6"/>
<dbReference type="Proteomes" id="UP001205920">
    <property type="component" value="Unassembled WGS sequence"/>
</dbReference>
<proteinExistence type="predicted"/>
<feature type="transmembrane region" description="Helical" evidence="1">
    <location>
        <begin position="201"/>
        <end position="221"/>
    </location>
</feature>
<dbReference type="PANTHER" id="PTHR38457:SF1">
    <property type="entry name" value="REGULATOR ABRB-RELATED"/>
    <property type="match status" value="1"/>
</dbReference>
<name>A0AAW5HTJ6_9CORY</name>
<dbReference type="EMBL" id="JAEUWV010000004">
    <property type="protein sequence ID" value="MCO6394305.1"/>
    <property type="molecule type" value="Genomic_DNA"/>
</dbReference>
<dbReference type="RefSeq" id="WP_252931185.1">
    <property type="nucleotide sequence ID" value="NZ_JAEUWV010000004.1"/>
</dbReference>
<dbReference type="PIRSF" id="PIRSF038991">
    <property type="entry name" value="Protein_AbrB"/>
    <property type="match status" value="1"/>
</dbReference>
<feature type="transmembrane region" description="Helical" evidence="1">
    <location>
        <begin position="142"/>
        <end position="161"/>
    </location>
</feature>
<comment type="caution">
    <text evidence="2">The sequence shown here is derived from an EMBL/GenBank/DDBJ whole genome shotgun (WGS) entry which is preliminary data.</text>
</comment>
<dbReference type="GO" id="GO:0016020">
    <property type="term" value="C:membrane"/>
    <property type="evidence" value="ECO:0007669"/>
    <property type="project" value="InterPro"/>
</dbReference>
<feature type="transmembrane region" description="Helical" evidence="1">
    <location>
        <begin position="227"/>
        <end position="246"/>
    </location>
</feature>
<evidence type="ECO:0000256" key="1">
    <source>
        <dbReference type="SAM" id="Phobius"/>
    </source>
</evidence>
<feature type="transmembrane region" description="Helical" evidence="1">
    <location>
        <begin position="77"/>
        <end position="101"/>
    </location>
</feature>
<protein>
    <submittedName>
        <fullName evidence="2">AbrB family transcriptional regulator</fullName>
    </submittedName>
</protein>
<keyword evidence="1" id="KW-1133">Transmembrane helix</keyword>
<dbReference type="InterPro" id="IPR007820">
    <property type="entry name" value="AbrB_fam"/>
</dbReference>
<keyword evidence="1" id="KW-0472">Membrane</keyword>
<organism evidence="2 3">
    <name type="scientific">Corynebacterium lipophilum</name>
    <dbReference type="NCBI Taxonomy" id="2804918"/>
    <lineage>
        <taxon>Bacteria</taxon>
        <taxon>Bacillati</taxon>
        <taxon>Actinomycetota</taxon>
        <taxon>Actinomycetes</taxon>
        <taxon>Mycobacteriales</taxon>
        <taxon>Corynebacteriaceae</taxon>
        <taxon>Corynebacterium</taxon>
    </lineage>
</organism>
<sequence length="341" mass="35798">MLRWCVVVPVSIALGWAFSALHLPAAWILGAIVASGAVALRSGRDLPINELLFTCTRGVIGVLAALPLVGIPPKTLLPFLLPGLLAAASMIGLAYVGGAVLARKGISQETGVLSLLAGGASLMPVIAKEIGADVRYVALTQYLRLLVVSMTLPVVAGLLTTKHASATEHLEPYWWMWLLVPALVAVGQPIAKVLHIPNPSVFGPMIVTAVVGSFMDVVIVPPEPLNIAAFLCIGWACGGGLSVPALKQFSRLLPITIIYIAALMAACAGLGWLLALWLNISFYEGYLATTPGALETVLALTAEGGVGPAVVAVQLIRLICILLFAGYLPKLVNWQNRKRNG</sequence>
<dbReference type="Pfam" id="PF05145">
    <property type="entry name" value="AbrB"/>
    <property type="match status" value="1"/>
</dbReference>
<dbReference type="GO" id="GO:0010468">
    <property type="term" value="P:regulation of gene expression"/>
    <property type="evidence" value="ECO:0007669"/>
    <property type="project" value="InterPro"/>
</dbReference>
<gene>
    <name evidence="2" type="ORF">JMN37_04830</name>
</gene>
<dbReference type="InterPro" id="IPR017516">
    <property type="entry name" value="AbrB_dup"/>
</dbReference>
<feature type="transmembrane region" description="Helical" evidence="1">
    <location>
        <begin position="12"/>
        <end position="39"/>
    </location>
</feature>
<feature type="transmembrane region" description="Helical" evidence="1">
    <location>
        <begin position="173"/>
        <end position="194"/>
    </location>
</feature>
<reference evidence="2 3" key="1">
    <citation type="submission" date="2021-01" db="EMBL/GenBank/DDBJ databases">
        <title>Identification and Characterization of Corynebacterium sp.</title>
        <authorList>
            <person name="Luo Q."/>
            <person name="Qu P."/>
            <person name="Chen Q."/>
        </authorList>
    </citation>
    <scope>NUCLEOTIDE SEQUENCE [LARGE SCALE GENOMIC DNA]</scope>
    <source>
        <strain evidence="2 3">MC-18</strain>
    </source>
</reference>
<accession>A0AAW5HTJ6</accession>
<feature type="transmembrane region" description="Helical" evidence="1">
    <location>
        <begin position="258"/>
        <end position="278"/>
    </location>
</feature>
<dbReference type="PANTHER" id="PTHR38457">
    <property type="entry name" value="REGULATOR ABRB-RELATED"/>
    <property type="match status" value="1"/>
</dbReference>
<evidence type="ECO:0000313" key="2">
    <source>
        <dbReference type="EMBL" id="MCO6394305.1"/>
    </source>
</evidence>
<feature type="transmembrane region" description="Helical" evidence="1">
    <location>
        <begin position="306"/>
        <end position="328"/>
    </location>
</feature>
<evidence type="ECO:0000313" key="3">
    <source>
        <dbReference type="Proteomes" id="UP001205920"/>
    </source>
</evidence>
<keyword evidence="1" id="KW-0812">Transmembrane</keyword>
<keyword evidence="3" id="KW-1185">Reference proteome</keyword>
<dbReference type="NCBIfam" id="TIGR03082">
    <property type="entry name" value="Gneg_AbrB_dup"/>
    <property type="match status" value="2"/>
</dbReference>